<keyword evidence="1" id="KW-1133">Transmembrane helix</keyword>
<keyword evidence="1" id="KW-0472">Membrane</keyword>
<comment type="caution">
    <text evidence="2">The sequence shown here is derived from an EMBL/GenBank/DDBJ whole genome shotgun (WGS) entry which is preliminary data.</text>
</comment>
<organism evidence="2 3">
    <name type="scientific">Micavibrio aeruginosavorus</name>
    <dbReference type="NCBI Taxonomy" id="349221"/>
    <lineage>
        <taxon>Bacteria</taxon>
        <taxon>Pseudomonadati</taxon>
        <taxon>Bdellovibrionota</taxon>
        <taxon>Bdellovibrionia</taxon>
        <taxon>Bdellovibrionales</taxon>
        <taxon>Pseudobdellovibrionaceae</taxon>
        <taxon>Micavibrio</taxon>
    </lineage>
</organism>
<evidence type="ECO:0000313" key="3">
    <source>
        <dbReference type="Proteomes" id="UP000249557"/>
    </source>
</evidence>
<proteinExistence type="predicted"/>
<evidence type="ECO:0000313" key="2">
    <source>
        <dbReference type="EMBL" id="PZO82704.1"/>
    </source>
</evidence>
<dbReference type="AlphaFoldDB" id="A0A2W4ZJY7"/>
<feature type="transmembrane region" description="Helical" evidence="1">
    <location>
        <begin position="62"/>
        <end position="84"/>
    </location>
</feature>
<dbReference type="Proteomes" id="UP000249557">
    <property type="component" value="Unassembled WGS sequence"/>
</dbReference>
<feature type="transmembrane region" description="Helical" evidence="1">
    <location>
        <begin position="91"/>
        <end position="115"/>
    </location>
</feature>
<evidence type="ECO:0000256" key="1">
    <source>
        <dbReference type="SAM" id="Phobius"/>
    </source>
</evidence>
<name>A0A2W4ZJY7_9BACT</name>
<reference evidence="2 3" key="1">
    <citation type="submission" date="2017-08" db="EMBL/GenBank/DDBJ databases">
        <title>Infants hospitalized years apart are colonized by the same room-sourced microbial strains.</title>
        <authorList>
            <person name="Brooks B."/>
            <person name="Olm M.R."/>
            <person name="Firek B.A."/>
            <person name="Baker R."/>
            <person name="Thomas B.C."/>
            <person name="Morowitz M.J."/>
            <person name="Banfield J.F."/>
        </authorList>
    </citation>
    <scope>NUCLEOTIDE SEQUENCE [LARGE SCALE GENOMIC DNA]</scope>
    <source>
        <strain evidence="2">S2_018_000_R2_104</strain>
    </source>
</reference>
<accession>A0A2W4ZJY7</accession>
<keyword evidence="1" id="KW-0812">Transmembrane</keyword>
<protein>
    <submittedName>
        <fullName evidence="2">Uncharacterized protein</fullName>
    </submittedName>
</protein>
<feature type="transmembrane region" description="Helical" evidence="1">
    <location>
        <begin position="26"/>
        <end position="47"/>
    </location>
</feature>
<dbReference type="EMBL" id="QFNK01000246">
    <property type="protein sequence ID" value="PZO82704.1"/>
    <property type="molecule type" value="Genomic_DNA"/>
</dbReference>
<gene>
    <name evidence="2" type="ORF">DI626_09810</name>
</gene>
<sequence length="118" mass="13353">MSKSYRERDFSVVDEDMLKNKLYRKVFRTIAYCTGIGIGLMVLLPILPESGHLAKEEGIKDLFLTIGAFLLIYAVGMLVAFMFLRDALKPILFLMNWVVIPSAAIWCVMEGHRIITGP</sequence>